<organism evidence="1 2">
    <name type="scientific">Sporocytophaga myxococcoides</name>
    <dbReference type="NCBI Taxonomy" id="153721"/>
    <lineage>
        <taxon>Bacteria</taxon>
        <taxon>Pseudomonadati</taxon>
        <taxon>Bacteroidota</taxon>
        <taxon>Cytophagia</taxon>
        <taxon>Cytophagales</taxon>
        <taxon>Cytophagaceae</taxon>
        <taxon>Sporocytophaga</taxon>
    </lineage>
</organism>
<name>A0A098L9V9_9BACT</name>
<proteinExistence type="predicted"/>
<dbReference type="Proteomes" id="UP000030185">
    <property type="component" value="Unassembled WGS sequence"/>
</dbReference>
<dbReference type="OrthoDB" id="969785at2"/>
<keyword evidence="2" id="KW-1185">Reference proteome</keyword>
<gene>
    <name evidence="1" type="ORF">MYP_445</name>
</gene>
<dbReference type="RefSeq" id="WP_156140251.1">
    <property type="nucleotide sequence ID" value="NZ_BBLT01000001.1"/>
</dbReference>
<comment type="caution">
    <text evidence="1">The sequence shown here is derived from an EMBL/GenBank/DDBJ whole genome shotgun (WGS) entry which is preliminary data.</text>
</comment>
<dbReference type="STRING" id="153721.MYP_445"/>
<dbReference type="EMBL" id="BBLT01000001">
    <property type="protein sequence ID" value="GAL83219.1"/>
    <property type="molecule type" value="Genomic_DNA"/>
</dbReference>
<evidence type="ECO:0000313" key="1">
    <source>
        <dbReference type="EMBL" id="GAL83219.1"/>
    </source>
</evidence>
<sequence length="324" mass="37100">MKNIYFLFLMIVVVGMCEKTHAQSRWIGIMPMEYNPSFAGNSGGHRSVAFAGYTSSEGGRKSYKGDDHLFPKTSTPVLGVSYDNFIPKIASGVGFFASWMHSHERRSRDDLKVSGLKTGIVISPKISLKGKYTIAPSLGLTYKYSEGEYWDLYKSKYEAFNLSVGLLFNTERFYLGYANYYNPFKGEDILLFFEDFKQTKVYGWTYGLIQTGFKYQRTKMSKTSYTLQAVFRIREYTTWIGLVNNISLTVKHNKLLFGVTAAEGVMGPIFYTPPQDELHVGIGYQTSKFKIFYSQDLINLKFRYRSEITCRLLLPKKGKVISQF</sequence>
<evidence type="ECO:0000313" key="2">
    <source>
        <dbReference type="Proteomes" id="UP000030185"/>
    </source>
</evidence>
<dbReference type="AlphaFoldDB" id="A0A098L9V9"/>
<accession>A0A098L9V9</accession>
<protein>
    <submittedName>
        <fullName evidence="1">Uncharacterized protein</fullName>
    </submittedName>
</protein>
<dbReference type="eggNOG" id="ENOG502ZIS9">
    <property type="taxonomic scope" value="Bacteria"/>
</dbReference>
<reference evidence="1 2" key="1">
    <citation type="submission" date="2014-09" db="EMBL/GenBank/DDBJ databases">
        <title>Sporocytophaga myxococcoides PG-01 genome sequencing.</title>
        <authorList>
            <person name="Liu L."/>
            <person name="Gao P.J."/>
            <person name="Chen G.J."/>
            <person name="Wang L.S."/>
        </authorList>
    </citation>
    <scope>NUCLEOTIDE SEQUENCE [LARGE SCALE GENOMIC DNA]</scope>
    <source>
        <strain evidence="1 2">PG-01</strain>
    </source>
</reference>